<comment type="caution">
    <text evidence="2">The sequence shown here is derived from an EMBL/GenBank/DDBJ whole genome shotgun (WGS) entry which is preliminary data.</text>
</comment>
<dbReference type="PANTHER" id="PTHR34065:SF1">
    <property type="entry name" value="CELL DIVISION CONTROL PROTEIN 14"/>
    <property type="match status" value="1"/>
</dbReference>
<dbReference type="OrthoDB" id="5357220at2759"/>
<dbReference type="InterPro" id="IPR012535">
    <property type="entry name" value="Cell_div_Cdc14"/>
</dbReference>
<dbReference type="STRING" id="56484.A0A1Y2EXN6"/>
<dbReference type="PANTHER" id="PTHR34065">
    <property type="entry name" value="CELL DIVISION CONTROL PROTEIN 14"/>
    <property type="match status" value="1"/>
</dbReference>
<dbReference type="GO" id="GO:0051301">
    <property type="term" value="P:cell division"/>
    <property type="evidence" value="ECO:0007669"/>
    <property type="project" value="UniProtKB-KW"/>
</dbReference>
<dbReference type="Proteomes" id="UP000193685">
    <property type="component" value="Unassembled WGS sequence"/>
</dbReference>
<keyword evidence="2" id="KW-0132">Cell division</keyword>
<reference evidence="2 3" key="1">
    <citation type="submission" date="2016-07" db="EMBL/GenBank/DDBJ databases">
        <title>Pervasive Adenine N6-methylation of Active Genes in Fungi.</title>
        <authorList>
            <consortium name="DOE Joint Genome Institute"/>
            <person name="Mondo S.J."/>
            <person name="Dannebaum R.O."/>
            <person name="Kuo R.C."/>
            <person name="Labutti K."/>
            <person name="Haridas S."/>
            <person name="Kuo A."/>
            <person name="Salamov A."/>
            <person name="Ahrendt S.R."/>
            <person name="Lipzen A."/>
            <person name="Sullivan W."/>
            <person name="Andreopoulos W.B."/>
            <person name="Clum A."/>
            <person name="Lindquist E."/>
            <person name="Daum C."/>
            <person name="Ramamoorthy G.K."/>
            <person name="Gryganskyi A."/>
            <person name="Culley D."/>
            <person name="Magnuson J.K."/>
            <person name="James T.Y."/>
            <person name="O'Malley M.A."/>
            <person name="Stajich J.E."/>
            <person name="Spatafora J.W."/>
            <person name="Visel A."/>
            <person name="Grigoriev I.V."/>
        </authorList>
    </citation>
    <scope>NUCLEOTIDE SEQUENCE [LARGE SCALE GENOMIC DNA]</scope>
    <source>
        <strain evidence="2 3">12-1054</strain>
    </source>
</reference>
<proteinExistence type="predicted"/>
<name>A0A1Y2EXN6_PROLT</name>
<protein>
    <submittedName>
        <fullName evidence="2">Cell division protein Cdc14</fullName>
    </submittedName>
</protein>
<dbReference type="EMBL" id="MCFI01000023">
    <property type="protein sequence ID" value="ORY76338.1"/>
    <property type="molecule type" value="Genomic_DNA"/>
</dbReference>
<organism evidence="2 3">
    <name type="scientific">Protomyces lactucae-debilis</name>
    <dbReference type="NCBI Taxonomy" id="2754530"/>
    <lineage>
        <taxon>Eukaryota</taxon>
        <taxon>Fungi</taxon>
        <taxon>Dikarya</taxon>
        <taxon>Ascomycota</taxon>
        <taxon>Taphrinomycotina</taxon>
        <taxon>Taphrinomycetes</taxon>
        <taxon>Taphrinales</taxon>
        <taxon>Protomycetaceae</taxon>
        <taxon>Protomyces</taxon>
    </lineage>
</organism>
<evidence type="ECO:0000256" key="1">
    <source>
        <dbReference type="SAM" id="MobiDB-lite"/>
    </source>
</evidence>
<sequence length="290" mass="32329">MSIESSLLPALDLLVFPRLADAKQGLDAIERLFALVTLRAGVPHTFPGPIDEAYCSFTAVQDGFQGNVAGHLCHLLRRLLQEEPASRENATLIDDMTRQVLILLQGSVLLHPPSQALFARPANLHLLLNLVTLESTSVETTIAALTTLVCCLVDRPASLRVFEGCGGLASLCDAFKAEKTPHKVKIKMLEFFYFYLIREQQEDDGEIKTVKMNEQKQKESMGHWPIPRDLVGVTIDDEEGTVRPGKPAQRQQQQQPDTQLRTRLEKKRLLGEHLQNIDALVASFDELAPF</sequence>
<dbReference type="RefSeq" id="XP_040722601.1">
    <property type="nucleotide sequence ID" value="XM_040866213.1"/>
</dbReference>
<evidence type="ECO:0000313" key="3">
    <source>
        <dbReference type="Proteomes" id="UP000193685"/>
    </source>
</evidence>
<keyword evidence="3" id="KW-1185">Reference proteome</keyword>
<keyword evidence="2" id="KW-0131">Cell cycle</keyword>
<dbReference type="Pfam" id="PF08045">
    <property type="entry name" value="CDC14"/>
    <property type="match status" value="1"/>
</dbReference>
<evidence type="ECO:0000313" key="2">
    <source>
        <dbReference type="EMBL" id="ORY76338.1"/>
    </source>
</evidence>
<dbReference type="GeneID" id="63782812"/>
<gene>
    <name evidence="2" type="ORF">BCR37DRAFT_164480</name>
</gene>
<feature type="compositionally biased region" description="Low complexity" evidence="1">
    <location>
        <begin position="249"/>
        <end position="259"/>
    </location>
</feature>
<accession>A0A1Y2EXN6</accession>
<dbReference type="AlphaFoldDB" id="A0A1Y2EXN6"/>
<feature type="region of interest" description="Disordered" evidence="1">
    <location>
        <begin position="238"/>
        <end position="260"/>
    </location>
</feature>